<evidence type="ECO:0000313" key="2">
    <source>
        <dbReference type="Proteomes" id="UP001143856"/>
    </source>
</evidence>
<dbReference type="EMBL" id="JAPDGR010000186">
    <property type="protein sequence ID" value="KAJ2994097.1"/>
    <property type="molecule type" value="Genomic_DNA"/>
</dbReference>
<protein>
    <submittedName>
        <fullName evidence="1">Uncharacterized protein</fullName>
    </submittedName>
</protein>
<dbReference type="Proteomes" id="UP001143856">
    <property type="component" value="Unassembled WGS sequence"/>
</dbReference>
<name>A0ACC1PJ74_9PEZI</name>
<gene>
    <name evidence="1" type="ORF">NUW58_g1643</name>
</gene>
<evidence type="ECO:0000313" key="1">
    <source>
        <dbReference type="EMBL" id="KAJ2994097.1"/>
    </source>
</evidence>
<keyword evidence="2" id="KW-1185">Reference proteome</keyword>
<proteinExistence type="predicted"/>
<comment type="caution">
    <text evidence="1">The sequence shown here is derived from an EMBL/GenBank/DDBJ whole genome shotgun (WGS) entry which is preliminary data.</text>
</comment>
<reference evidence="1" key="1">
    <citation type="submission" date="2022-10" db="EMBL/GenBank/DDBJ databases">
        <title>Genome Sequence of Xylaria curta.</title>
        <authorList>
            <person name="Buettner E."/>
        </authorList>
    </citation>
    <scope>NUCLEOTIDE SEQUENCE</scope>
    <source>
        <strain evidence="1">Babe10</strain>
    </source>
</reference>
<accession>A0ACC1PJ74</accession>
<organism evidence="1 2">
    <name type="scientific">Xylaria curta</name>
    <dbReference type="NCBI Taxonomy" id="42375"/>
    <lineage>
        <taxon>Eukaryota</taxon>
        <taxon>Fungi</taxon>
        <taxon>Dikarya</taxon>
        <taxon>Ascomycota</taxon>
        <taxon>Pezizomycotina</taxon>
        <taxon>Sordariomycetes</taxon>
        <taxon>Xylariomycetidae</taxon>
        <taxon>Xylariales</taxon>
        <taxon>Xylariaceae</taxon>
        <taxon>Xylaria</taxon>
    </lineage>
</organism>
<sequence>MAANLSNIAQAVGIQPKMPKGRESLAALVLRLEQVEYFQVFFMSFLTTYNWESHERNPAKVIKRMRPLYDSRSIQRQFEEVKTVGDCLLRWRSYISTEMDGLLPQYGETFLWFPETQPLRDAFGYVLFLFVYLRTGKAPEVVSGIYEDALSHLSSQVSLLEKSK</sequence>